<comment type="subunit">
    <text evidence="6">Component of the cohesin complex.</text>
</comment>
<evidence type="ECO:0000256" key="3">
    <source>
        <dbReference type="ARBA" id="ARBA00022776"/>
    </source>
</evidence>
<dbReference type="GO" id="GO:0003682">
    <property type="term" value="F:chromatin binding"/>
    <property type="evidence" value="ECO:0007669"/>
    <property type="project" value="TreeGrafter"/>
</dbReference>
<evidence type="ECO:0000256" key="5">
    <source>
        <dbReference type="ARBA" id="ARBA00023242"/>
    </source>
</evidence>
<evidence type="ECO:0000256" key="1">
    <source>
        <dbReference type="ARBA" id="ARBA00004123"/>
    </source>
</evidence>
<dbReference type="GO" id="GO:0007059">
    <property type="term" value="P:chromosome segregation"/>
    <property type="evidence" value="ECO:0007669"/>
    <property type="project" value="UniProtKB-KW"/>
</dbReference>
<dbReference type="PANTHER" id="PTHR12585">
    <property type="entry name" value="SCC1 / RAD21 FAMILY MEMBER"/>
    <property type="match status" value="1"/>
</dbReference>
<feature type="compositionally biased region" description="Polar residues" evidence="7">
    <location>
        <begin position="207"/>
        <end position="217"/>
    </location>
</feature>
<organism evidence="10 11">
    <name type="scientific">Zingiber officinale</name>
    <name type="common">Ginger</name>
    <name type="synonym">Amomum zingiber</name>
    <dbReference type="NCBI Taxonomy" id="94328"/>
    <lineage>
        <taxon>Eukaryota</taxon>
        <taxon>Viridiplantae</taxon>
        <taxon>Streptophyta</taxon>
        <taxon>Embryophyta</taxon>
        <taxon>Tracheophyta</taxon>
        <taxon>Spermatophyta</taxon>
        <taxon>Magnoliopsida</taxon>
        <taxon>Liliopsida</taxon>
        <taxon>Zingiberales</taxon>
        <taxon>Zingiberaceae</taxon>
        <taxon>Zingiber</taxon>
    </lineage>
</organism>
<feature type="domain" description="Rad21/Rec8-like protein C-terminal eukaryotic" evidence="8">
    <location>
        <begin position="1367"/>
        <end position="1419"/>
    </location>
</feature>
<dbReference type="InterPro" id="IPR039781">
    <property type="entry name" value="Rad21/Rec8-like"/>
</dbReference>
<dbReference type="SUPFAM" id="SSF46785">
    <property type="entry name" value="Winged helix' DNA-binding domain"/>
    <property type="match status" value="3"/>
</dbReference>
<dbReference type="FunFam" id="1.10.10.580:FF:000002">
    <property type="entry name" value="Sister chromatid cohesion 1 protein 4"/>
    <property type="match status" value="2"/>
</dbReference>
<keyword evidence="3" id="KW-0132">Cell division</keyword>
<sequence>MFYSHSLLARKTPLGMVWIASHSQKMKKTQIDCVDIQSSADDIMYPRAPIALRLSGHLLVGLVKIYSRKVNYLFQDCNRMLTNTRVVVASIHINLPTNADKAPFESITLPETYNLDALELEESINLIDDPDNHQKDYEQITLAASAEQDQYVAFFIDKDINTNSSIQLQTRHDAEPMEEDVLPPLDDDLDVSRALNSSSFEGPGSKSHGNGSFQTFDANNNIQNFQKIEVMRDNNLELENRLELDNTSNDVELNDHSTSVTKRKHSFDPMLEDILVSREEPLPSTFHVTSPVTTFDSNIVNMDISPGQALPHLELELQPSPPVRERKRKRRMKEHSYDENIVLSNVDMKKQLKDTTDLIRKRRKVSDDRQNEQVLHETLQLVRSRKLQELCSRLFLSQSNNSSHMEASSEFANELPHVASEDLQKEPKQQNNDRNTEREQQDKLNAVPENSQFDMHTDIQPREQDELHLIPIPEIARFDLYSGANINEPIQSPSAGVDMTLFNTTIADSTHDFDKTFDTEILPTVESFTRTKATSYAIGASLFSLEEEPLQNSMPRIPNVLLSVEEVSYKDNEAGTLSARTRAVVQFLKNQSPPQSGDREHRVLSLNEILQGQTRRRCAQMFFESLVLKTYGFLDVQQEEAYGDIVISPKPALFATNTNSTMKHHGAMTFFWGRTRRFCSPAGPAHTSRRLPPLAGAIDGNGAGDEGRADDVEEHLEGDVGPAGGDEDPFAVALANFNKLQHGASLHPFQRRTKMFYSHSLLAKKTPLGMVWIAAHSQKMKKTQIDWVDIQSSADDIMYPLAAIALRLSRHLLVGLVKIYSWKMNYLFQDCNRMLTNTRVVVASIHINLPTNADKAPFESITLPETYNLDALELEESINLIDGPDNHQKDYEQITLAASVEQDQYVAFFIDKDINTNSSIQLQTRHDAEPMEEDVLPPLDDDLDVSRAINSTSFEGLGSNIHGNGSFQTFDSNNNIQNFQKIEVMCDNNLELENRLELDNTSNDVELNDHSTSVTKRKHSFDPMLEDILVSREEPLPSTFHVTSPVTTFDSNIANMDISSGQALPHLEPELQPSPPVRERKRKRRMKEHSYDENIVLSNADMKKQLKDTTDLIRKRRKVSDDRQNEQVLHETLLLVRSGKLQKLCSRPFLSQGNNSNHMEASSEFANELPHVASEDLQKEPKQQNNDRNTEREQQDKLNAVPENSQFDMHTDIQPREQDELHLIPIPEIARFDLYSGANINEPIQSPSAGVDMTLFNTTIADSTHDFDKTFDTEILPTVESFTRTEATSYAIGASLFSLEEEPLQNSMPRIPNVLLSVEEVSSLVEEYHYPRAGYKDNEAGTLSARTRAVVQFLKNQSPPQSGDREHGVLSLNDILQGQTRRRCAQMFFESLVLKTYGFLDVQQEEAYGDIVISPKPALFATKFCGDIFHRHEQHHEHHKAMTFFWGRTRRFCSPAGPAHTCCRLPLLAGIVSSDGSQPHHASSMSSTSAPATFSCSPSCPSTAAFSLVLLLATTMGSCSSLSQRFGRKKWINAVHDIMYPRAPIALRLSGYLLVGLVKIYSWKVNYLFQYCNRMLTNTRVADTSIHINLPTNKDKAPFESITLPETYNLDALELDESINLIEYVIFHFKFYRKFKCVLPPFHDDLDAIVSRALNSASFEGPGSNIHGNGQALPHLELELQPSPPVRERKRKRRMKEHSYDENVVLSNAQVSLNFFTDICITSSSEFANELPHVASEDLQKEPKQQNNDRNTEPEQQDKLNAVPENSRFDMHTDIQPGQQNELHLIPIPEIARFDLYSGANINETIQSPSAGVDMTLFNTTIADSTPDFDKTFDTEILPTVESFTRTKATSYAIGASLFSLEEEPLQNSMPRIPNVLLSVEEFLHGRAVVQFLKNQSPPQSGDREHRVLSLNDILQGQTRRRCAQMFFESLVMLYSENICTRLVILSVLKTYGFLDVQQEEAYGDIAISPKPALFATKF</sequence>
<dbReference type="InterPro" id="IPR006909">
    <property type="entry name" value="Rad21/Rec8_C_eu"/>
</dbReference>
<dbReference type="EMBL" id="JACMSC010000018">
    <property type="protein sequence ID" value="KAG6475850.1"/>
    <property type="molecule type" value="Genomic_DNA"/>
</dbReference>
<keyword evidence="3" id="KW-0131">Cell cycle</keyword>
<proteinExistence type="inferred from homology"/>
<evidence type="ECO:0000313" key="11">
    <source>
        <dbReference type="Proteomes" id="UP000734854"/>
    </source>
</evidence>
<dbReference type="InterPro" id="IPR036390">
    <property type="entry name" value="WH_DNA-bd_sf"/>
</dbReference>
<dbReference type="CDD" id="cd21793">
    <property type="entry name" value="Rad21_Rec8_M_AtSYN1-like"/>
    <property type="match status" value="1"/>
</dbReference>
<name>A0A8J5EWP7_ZINOF</name>
<dbReference type="InterPro" id="IPR006910">
    <property type="entry name" value="Rad21_Rec8_N"/>
</dbReference>
<dbReference type="GO" id="GO:0007062">
    <property type="term" value="P:sister chromatid cohesion"/>
    <property type="evidence" value="ECO:0007669"/>
    <property type="project" value="InterPro"/>
</dbReference>
<comment type="caution">
    <text evidence="10">The sequence shown here is derived from an EMBL/GenBank/DDBJ whole genome shotgun (WGS) entry which is preliminary data.</text>
</comment>
<feature type="region of interest" description="Disordered" evidence="7">
    <location>
        <begin position="682"/>
        <end position="709"/>
    </location>
</feature>
<evidence type="ECO:0000313" key="10">
    <source>
        <dbReference type="EMBL" id="KAG6475850.1"/>
    </source>
</evidence>
<gene>
    <name evidence="10" type="ORF">ZIOFF_065080</name>
</gene>
<evidence type="ECO:0000259" key="9">
    <source>
        <dbReference type="Pfam" id="PF04825"/>
    </source>
</evidence>
<dbReference type="PANTHER" id="PTHR12585:SF55">
    <property type="entry name" value="SISTER CHROMATID COHESION 1 PROTEIN 3"/>
    <property type="match status" value="1"/>
</dbReference>
<evidence type="ECO:0000259" key="8">
    <source>
        <dbReference type="Pfam" id="PF04824"/>
    </source>
</evidence>
<feature type="domain" description="Rad21/Rec8-like protein N-terminal" evidence="9">
    <location>
        <begin position="755"/>
        <end position="853"/>
    </location>
</feature>
<dbReference type="Gene3D" id="1.10.10.580">
    <property type="entry name" value="Structural maintenance of chromosome 1. Chain E"/>
    <property type="match status" value="2"/>
</dbReference>
<feature type="domain" description="Rad21/Rec8-like protein N-terminal" evidence="9">
    <location>
        <begin position="1533"/>
        <end position="1595"/>
    </location>
</feature>
<dbReference type="Pfam" id="PF04824">
    <property type="entry name" value="Rad21_Rec8"/>
    <property type="match status" value="3"/>
</dbReference>
<dbReference type="GO" id="GO:0005634">
    <property type="term" value="C:nucleus"/>
    <property type="evidence" value="ECO:0007669"/>
    <property type="project" value="UniProtKB-SubCell"/>
</dbReference>
<dbReference type="GO" id="GO:0008278">
    <property type="term" value="C:cohesin complex"/>
    <property type="evidence" value="ECO:0007669"/>
    <property type="project" value="InterPro"/>
</dbReference>
<dbReference type="Pfam" id="PF04825">
    <property type="entry name" value="Rad21_Rec8_N"/>
    <property type="match status" value="3"/>
</dbReference>
<accession>A0A8J5EWP7</accession>
<feature type="region of interest" description="Disordered" evidence="7">
    <location>
        <begin position="1738"/>
        <end position="1758"/>
    </location>
</feature>
<dbReference type="Proteomes" id="UP000734854">
    <property type="component" value="Unassembled WGS sequence"/>
</dbReference>
<comment type="subcellular location">
    <subcellularLocation>
        <location evidence="1">Nucleus</location>
    </subcellularLocation>
</comment>
<evidence type="ECO:0000256" key="7">
    <source>
        <dbReference type="SAM" id="MobiDB-lite"/>
    </source>
</evidence>
<keyword evidence="11" id="KW-1185">Reference proteome</keyword>
<dbReference type="InterPro" id="IPR023093">
    <property type="entry name" value="ScpA-like_C"/>
</dbReference>
<keyword evidence="3" id="KW-0498">Mitosis</keyword>
<feature type="region of interest" description="Disordered" evidence="7">
    <location>
        <begin position="423"/>
        <end position="450"/>
    </location>
</feature>
<keyword evidence="5" id="KW-0539">Nucleus</keyword>
<feature type="domain" description="Rad21/Rec8-like protein C-terminal eukaryotic" evidence="8">
    <location>
        <begin position="601"/>
        <end position="653"/>
    </location>
</feature>
<feature type="region of interest" description="Disordered" evidence="7">
    <location>
        <begin position="1177"/>
        <end position="1210"/>
    </location>
</feature>
<evidence type="ECO:0000256" key="2">
    <source>
        <dbReference type="ARBA" id="ARBA00009870"/>
    </source>
</evidence>
<comment type="similarity">
    <text evidence="2">Belongs to the rad21 family.</text>
</comment>
<feature type="region of interest" description="Disordered" evidence="7">
    <location>
        <begin position="1063"/>
        <end position="1090"/>
    </location>
</feature>
<feature type="region of interest" description="Disordered" evidence="7">
    <location>
        <begin position="194"/>
        <end position="217"/>
    </location>
</feature>
<reference evidence="10 11" key="1">
    <citation type="submission" date="2020-08" db="EMBL/GenBank/DDBJ databases">
        <title>Plant Genome Project.</title>
        <authorList>
            <person name="Zhang R.-G."/>
        </authorList>
    </citation>
    <scope>NUCLEOTIDE SEQUENCE [LARGE SCALE GENOMIC DNA]</scope>
    <source>
        <tissue evidence="10">Rhizome</tissue>
    </source>
</reference>
<feature type="domain" description="Rad21/Rec8-like protein N-terminal" evidence="9">
    <location>
        <begin position="1"/>
        <end position="99"/>
    </location>
</feature>
<protein>
    <submittedName>
        <fullName evidence="10">Uncharacterized protein</fullName>
    </submittedName>
</protein>
<evidence type="ECO:0000256" key="4">
    <source>
        <dbReference type="ARBA" id="ARBA00022829"/>
    </source>
</evidence>
<evidence type="ECO:0000256" key="6">
    <source>
        <dbReference type="ARBA" id="ARBA00064543"/>
    </source>
</evidence>
<feature type="domain" description="Rad21/Rec8-like protein C-terminal eukaryotic" evidence="8">
    <location>
        <begin position="1948"/>
        <end position="1974"/>
    </location>
</feature>
<keyword evidence="4" id="KW-0159">Chromosome partition</keyword>
<dbReference type="GO" id="GO:1990414">
    <property type="term" value="P:replication-born double-strand break repair via sister chromatid exchange"/>
    <property type="evidence" value="ECO:0007669"/>
    <property type="project" value="TreeGrafter"/>
</dbReference>